<name>A0A0D7AMQ7_9AGAR</name>
<evidence type="ECO:0000313" key="5">
    <source>
        <dbReference type="Proteomes" id="UP000054144"/>
    </source>
</evidence>
<gene>
    <name evidence="4" type="ORF">FISHEDRAFT_34255</name>
</gene>
<evidence type="ECO:0000256" key="2">
    <source>
        <dbReference type="SAM" id="MobiDB-lite"/>
    </source>
</evidence>
<dbReference type="OrthoDB" id="2355984at2759"/>
<evidence type="ECO:0000259" key="3">
    <source>
        <dbReference type="PROSITE" id="PS50103"/>
    </source>
</evidence>
<proteinExistence type="predicted"/>
<protein>
    <recommendedName>
        <fullName evidence="3">C3H1-type domain-containing protein</fullName>
    </recommendedName>
</protein>
<evidence type="ECO:0000313" key="4">
    <source>
        <dbReference type="EMBL" id="KIY52847.1"/>
    </source>
</evidence>
<dbReference type="Proteomes" id="UP000054144">
    <property type="component" value="Unassembled WGS sequence"/>
</dbReference>
<keyword evidence="1" id="KW-0862">Zinc</keyword>
<dbReference type="GO" id="GO:0008270">
    <property type="term" value="F:zinc ion binding"/>
    <property type="evidence" value="ECO:0007669"/>
    <property type="project" value="UniProtKB-KW"/>
</dbReference>
<keyword evidence="1" id="KW-0863">Zinc-finger</keyword>
<dbReference type="InterPro" id="IPR000571">
    <property type="entry name" value="Znf_CCCH"/>
</dbReference>
<sequence length="215" mass="24002">MSTASQQDLRTSSILKTVEILDVINVDAKRAKINLLLSLKVPQFPESQWSKLLSGATVDFDQVLSGVYASAEIVTNFGDWTTAFDSFTAAFIFIFPHRVDEVREYSEHIKDFFKARSEHEHGAVIAYDSAIRTRVSQRRDLLLTDSLRFQDLQLRFIFSSAGASNNPGASNAGGAQCGGKSRRQSREPCRNWNAGRCNRSATTCNYAHICARCRV</sequence>
<keyword evidence="5" id="KW-1185">Reference proteome</keyword>
<evidence type="ECO:0000256" key="1">
    <source>
        <dbReference type="PROSITE-ProRule" id="PRU00723"/>
    </source>
</evidence>
<keyword evidence="1" id="KW-0479">Metal-binding</keyword>
<organism evidence="4 5">
    <name type="scientific">Fistulina hepatica ATCC 64428</name>
    <dbReference type="NCBI Taxonomy" id="1128425"/>
    <lineage>
        <taxon>Eukaryota</taxon>
        <taxon>Fungi</taxon>
        <taxon>Dikarya</taxon>
        <taxon>Basidiomycota</taxon>
        <taxon>Agaricomycotina</taxon>
        <taxon>Agaricomycetes</taxon>
        <taxon>Agaricomycetidae</taxon>
        <taxon>Agaricales</taxon>
        <taxon>Fistulinaceae</taxon>
        <taxon>Fistulina</taxon>
    </lineage>
</organism>
<reference evidence="4 5" key="1">
    <citation type="journal article" date="2015" name="Fungal Genet. Biol.">
        <title>Evolution of novel wood decay mechanisms in Agaricales revealed by the genome sequences of Fistulina hepatica and Cylindrobasidium torrendii.</title>
        <authorList>
            <person name="Floudas D."/>
            <person name="Held B.W."/>
            <person name="Riley R."/>
            <person name="Nagy L.G."/>
            <person name="Koehler G."/>
            <person name="Ransdell A.S."/>
            <person name="Younus H."/>
            <person name="Chow J."/>
            <person name="Chiniquy J."/>
            <person name="Lipzen A."/>
            <person name="Tritt A."/>
            <person name="Sun H."/>
            <person name="Haridas S."/>
            <person name="LaButti K."/>
            <person name="Ohm R.A."/>
            <person name="Kues U."/>
            <person name="Blanchette R.A."/>
            <person name="Grigoriev I.V."/>
            <person name="Minto R.E."/>
            <person name="Hibbett D.S."/>
        </authorList>
    </citation>
    <scope>NUCLEOTIDE SEQUENCE [LARGE SCALE GENOMIC DNA]</scope>
    <source>
        <strain evidence="4 5">ATCC 64428</strain>
    </source>
</reference>
<dbReference type="EMBL" id="KN881629">
    <property type="protein sequence ID" value="KIY52847.1"/>
    <property type="molecule type" value="Genomic_DNA"/>
</dbReference>
<accession>A0A0D7AMQ7</accession>
<feature type="zinc finger region" description="C3H1-type" evidence="1">
    <location>
        <begin position="183"/>
        <end position="211"/>
    </location>
</feature>
<feature type="domain" description="C3H1-type" evidence="3">
    <location>
        <begin position="183"/>
        <end position="211"/>
    </location>
</feature>
<dbReference type="PROSITE" id="PS50103">
    <property type="entry name" value="ZF_C3H1"/>
    <property type="match status" value="1"/>
</dbReference>
<dbReference type="AlphaFoldDB" id="A0A0D7AMQ7"/>
<feature type="region of interest" description="Disordered" evidence="2">
    <location>
        <begin position="168"/>
        <end position="189"/>
    </location>
</feature>